<dbReference type="EMBL" id="NCVQ01000005">
    <property type="protein sequence ID" value="PWZ25452.1"/>
    <property type="molecule type" value="Genomic_DNA"/>
</dbReference>
<dbReference type="Pfam" id="PF02922">
    <property type="entry name" value="CBM_48"/>
    <property type="match status" value="1"/>
</dbReference>
<protein>
    <submittedName>
        <fullName evidence="7">Isoamylase 1, chloroplastic</fullName>
    </submittedName>
</protein>
<reference evidence="7" key="1">
    <citation type="journal article" date="2018" name="Nat. Genet.">
        <title>Extensive intraspecific gene order and gene structural variations between Mo17 and other maize genomes.</title>
        <authorList>
            <person name="Sun S."/>
            <person name="Zhou Y."/>
            <person name="Chen J."/>
            <person name="Shi J."/>
            <person name="Zhao H."/>
            <person name="Zhao H."/>
            <person name="Song W."/>
            <person name="Zhang M."/>
            <person name="Cui Y."/>
            <person name="Dong X."/>
            <person name="Liu H."/>
            <person name="Ma X."/>
            <person name="Jiao Y."/>
            <person name="Wang B."/>
            <person name="Wei X."/>
            <person name="Stein J.C."/>
            <person name="Glaubitz J.C."/>
            <person name="Lu F."/>
            <person name="Yu G."/>
            <person name="Liang C."/>
            <person name="Fengler K."/>
            <person name="Li B."/>
            <person name="Rafalski A."/>
            <person name="Schnable P.S."/>
            <person name="Ware D.H."/>
            <person name="Buckler E.S."/>
            <person name="Lai J."/>
        </authorList>
    </citation>
    <scope>NUCLEOTIDE SEQUENCE [LARGE SCALE GENOMIC DNA]</scope>
    <source>
        <tissue evidence="7">Seedling</tissue>
    </source>
</reference>
<dbReference type="InterPro" id="IPR017853">
    <property type="entry name" value="GH"/>
</dbReference>
<evidence type="ECO:0000256" key="4">
    <source>
        <dbReference type="ARBA" id="ARBA00022640"/>
    </source>
</evidence>
<dbReference type="SUPFAM" id="SSF81296">
    <property type="entry name" value="E set domains"/>
    <property type="match status" value="1"/>
</dbReference>
<dbReference type="InterPro" id="IPR044505">
    <property type="entry name" value="GlgX_Isoamylase_N_E_set"/>
</dbReference>
<keyword evidence="5" id="KW-0809">Transit peptide</keyword>
<dbReference type="Gene3D" id="3.20.20.80">
    <property type="entry name" value="Glycosidases"/>
    <property type="match status" value="1"/>
</dbReference>
<dbReference type="InterPro" id="IPR013780">
    <property type="entry name" value="Glyco_hydro_b"/>
</dbReference>
<dbReference type="SUPFAM" id="SSF51445">
    <property type="entry name" value="(Trans)glycosidases"/>
    <property type="match status" value="1"/>
</dbReference>
<dbReference type="GO" id="GO:0005975">
    <property type="term" value="P:carbohydrate metabolic process"/>
    <property type="evidence" value="ECO:0007669"/>
    <property type="project" value="InterPro"/>
</dbReference>
<dbReference type="ExpressionAtlas" id="A0A3L6EWM0">
    <property type="expression patterns" value="baseline and differential"/>
</dbReference>
<keyword evidence="4" id="KW-0934">Plastid</keyword>
<evidence type="ECO:0000256" key="3">
    <source>
        <dbReference type="ARBA" id="ARBA00022528"/>
    </source>
</evidence>
<dbReference type="InterPro" id="IPR004193">
    <property type="entry name" value="Glyco_hydro_13_N"/>
</dbReference>
<sequence length="768" mass="86073">MAQQLPCVSSPRPLLAVPAGRWRAGVRGRPNVAGLGRGRLSLHAAAARPVAEAVQAEEDDDDDDEEVAEERFALGGACRVLAGMPAPLGATALRGGVNFAVYSSGASAASLCLFAPGDLKADRVTEEVPLDPLLNRTGNVWHVFIHGDQLHGMLYGYRFDGVFAPERGQYYDVSNVVVDPYAKAVVSRGEYGVPAPGGSCWPQMAGMIPLPYNKFDWQGDLPLGYHQKDLVIYEMHLRGFTKHNSSKTKHPGTYIGAVSKLDHLKELGVNCIELMPCHEFNELEYFSSSSKMNFWGYSTINFFSPMARYSSSGIRDSGCGAINEFKAFVREAHKRGIEVIMDVVFNHTAEGNEKGPILSFRGIDNSTYYMLAPKGEFYNYSGCGNTFNCNHPVVREFIVDCLRYWVTEMHVDGFRFDLASILTRGCSSLLKHGMQEVSIKLVSFLTGTFGQSGMERDLKLFKILTLVSSRGKSLFSQYRDTVRQFIKGTDGFAGAFAECLCGSPQLYQAGGRKPWHSINFVCAHDGFTLADLVTYNSKYNLSNGEDNRDGENHNLSWNCGEEGEFASLSVRRLRKRQMRNFFVCLMVSQGVPMFYMGDEYGHTKGGNNNTYCHDHYVNYFRWDKKEEQSSDLYRFCRLMTKFRKECESLGLEDFPTSERLKWHGHQPGKPDWSEASRFVAFTMKDETKGEIYVAFNTSHLPVVVGLPERSGFRWEPVVDTGKEAPYDFLTDGLPDRAVTVYQFSHFLNSNLYPMLSYSSIILVLRPDV</sequence>
<evidence type="ECO:0000256" key="1">
    <source>
        <dbReference type="ARBA" id="ARBA00004229"/>
    </source>
</evidence>
<comment type="similarity">
    <text evidence="2">Belongs to the glycosyl hydrolase 13 family.</text>
</comment>
<dbReference type="CDD" id="cd02856">
    <property type="entry name" value="E_set_GDE_Isoamylase_N"/>
    <property type="match status" value="1"/>
</dbReference>
<dbReference type="PANTHER" id="PTHR43002">
    <property type="entry name" value="GLYCOGEN DEBRANCHING ENZYME"/>
    <property type="match status" value="1"/>
</dbReference>
<evidence type="ECO:0000256" key="2">
    <source>
        <dbReference type="ARBA" id="ARBA00008061"/>
    </source>
</evidence>
<dbReference type="GO" id="GO:0019156">
    <property type="term" value="F:isoamylase activity"/>
    <property type="evidence" value="ECO:0007669"/>
    <property type="project" value="UniProtKB-ARBA"/>
</dbReference>
<dbReference type="Proteomes" id="UP000251960">
    <property type="component" value="Chromosome 4"/>
</dbReference>
<comment type="subcellular location">
    <subcellularLocation>
        <location evidence="1">Plastid</location>
        <location evidence="1">Chloroplast</location>
    </subcellularLocation>
</comment>
<dbReference type="InterPro" id="IPR048650">
    <property type="entry name" value="ISOA1-3-like_C"/>
</dbReference>
<feature type="domain" description="Glycosyl hydrolase family 13 catalytic" evidence="6">
    <location>
        <begin position="234"/>
        <end position="643"/>
    </location>
</feature>
<dbReference type="InterPro" id="IPR006047">
    <property type="entry name" value="GH13_cat_dom"/>
</dbReference>
<comment type="caution">
    <text evidence="7">The sequence shown here is derived from an EMBL/GenBank/DDBJ whole genome shotgun (WGS) entry which is preliminary data.</text>
</comment>
<dbReference type="Pfam" id="PF21156">
    <property type="entry name" value="ISOA1-3_C"/>
    <property type="match status" value="1"/>
</dbReference>
<dbReference type="FunFam" id="2.60.40.10:FF:001593">
    <property type="entry name" value="Isoamylase 1, chloroplastic"/>
    <property type="match status" value="1"/>
</dbReference>
<accession>A0A3L6EWM0</accession>
<evidence type="ECO:0000256" key="5">
    <source>
        <dbReference type="ARBA" id="ARBA00022946"/>
    </source>
</evidence>
<proteinExistence type="inferred from homology"/>
<dbReference type="Gene3D" id="2.60.40.10">
    <property type="entry name" value="Immunoglobulins"/>
    <property type="match status" value="1"/>
</dbReference>
<dbReference type="SUPFAM" id="SSF51011">
    <property type="entry name" value="Glycosyl hydrolase domain"/>
    <property type="match status" value="1"/>
</dbReference>
<dbReference type="CDD" id="cd11326">
    <property type="entry name" value="AmyAc_Glg_debranch"/>
    <property type="match status" value="1"/>
</dbReference>
<dbReference type="InterPro" id="IPR014756">
    <property type="entry name" value="Ig_E-set"/>
</dbReference>
<dbReference type="SMART" id="SM00642">
    <property type="entry name" value="Aamy"/>
    <property type="match status" value="1"/>
</dbReference>
<dbReference type="Pfam" id="PF00128">
    <property type="entry name" value="Alpha-amylase"/>
    <property type="match status" value="1"/>
</dbReference>
<gene>
    <name evidence="7" type="primary">ISA1_0</name>
    <name evidence="7" type="ORF">Zm00014a_019208</name>
</gene>
<organism evidence="7">
    <name type="scientific">Zea mays</name>
    <name type="common">Maize</name>
    <dbReference type="NCBI Taxonomy" id="4577"/>
    <lineage>
        <taxon>Eukaryota</taxon>
        <taxon>Viridiplantae</taxon>
        <taxon>Streptophyta</taxon>
        <taxon>Embryophyta</taxon>
        <taxon>Tracheophyta</taxon>
        <taxon>Spermatophyta</taxon>
        <taxon>Magnoliopsida</taxon>
        <taxon>Liliopsida</taxon>
        <taxon>Poales</taxon>
        <taxon>Poaceae</taxon>
        <taxon>PACMAD clade</taxon>
        <taxon>Panicoideae</taxon>
        <taxon>Andropogonodae</taxon>
        <taxon>Andropogoneae</taxon>
        <taxon>Tripsacinae</taxon>
        <taxon>Zea</taxon>
    </lineage>
</organism>
<dbReference type="AlphaFoldDB" id="A0A3L6EWM0"/>
<name>A0A3L6EWM0_MAIZE</name>
<dbReference type="Gene3D" id="2.60.40.1180">
    <property type="entry name" value="Golgi alpha-mannosidase II"/>
    <property type="match status" value="1"/>
</dbReference>
<keyword evidence="3" id="KW-0150">Chloroplast</keyword>
<evidence type="ECO:0000259" key="6">
    <source>
        <dbReference type="SMART" id="SM00642"/>
    </source>
</evidence>
<dbReference type="InterPro" id="IPR013783">
    <property type="entry name" value="Ig-like_fold"/>
</dbReference>
<dbReference type="GO" id="GO:0009507">
    <property type="term" value="C:chloroplast"/>
    <property type="evidence" value="ECO:0007669"/>
    <property type="project" value="UniProtKB-SubCell"/>
</dbReference>
<evidence type="ECO:0000313" key="7">
    <source>
        <dbReference type="EMBL" id="PWZ25452.1"/>
    </source>
</evidence>